<feature type="region of interest" description="Disordered" evidence="1">
    <location>
        <begin position="1"/>
        <end position="77"/>
    </location>
</feature>
<reference evidence="2 3" key="1">
    <citation type="submission" date="2024-01" db="EMBL/GenBank/DDBJ databases">
        <title>The complete chloroplast genome sequence of Lithospermum erythrorhizon: insights into the phylogenetic relationship among Boraginaceae species and the maternal lineages of purple gromwells.</title>
        <authorList>
            <person name="Okada T."/>
            <person name="Watanabe K."/>
        </authorList>
    </citation>
    <scope>NUCLEOTIDE SEQUENCE [LARGE SCALE GENOMIC DNA]</scope>
</reference>
<feature type="compositionally biased region" description="Polar residues" evidence="1">
    <location>
        <begin position="45"/>
        <end position="58"/>
    </location>
</feature>
<organism evidence="2 3">
    <name type="scientific">Lithospermum erythrorhizon</name>
    <name type="common">Purple gromwell</name>
    <name type="synonym">Lithospermum officinale var. erythrorhizon</name>
    <dbReference type="NCBI Taxonomy" id="34254"/>
    <lineage>
        <taxon>Eukaryota</taxon>
        <taxon>Viridiplantae</taxon>
        <taxon>Streptophyta</taxon>
        <taxon>Embryophyta</taxon>
        <taxon>Tracheophyta</taxon>
        <taxon>Spermatophyta</taxon>
        <taxon>Magnoliopsida</taxon>
        <taxon>eudicotyledons</taxon>
        <taxon>Gunneridae</taxon>
        <taxon>Pentapetalae</taxon>
        <taxon>asterids</taxon>
        <taxon>lamiids</taxon>
        <taxon>Boraginales</taxon>
        <taxon>Boraginaceae</taxon>
        <taxon>Boraginoideae</taxon>
        <taxon>Lithospermeae</taxon>
        <taxon>Lithospermum</taxon>
    </lineage>
</organism>
<dbReference type="EMBL" id="BAABME010003270">
    <property type="protein sequence ID" value="GAA0158143.1"/>
    <property type="molecule type" value="Genomic_DNA"/>
</dbReference>
<dbReference type="Proteomes" id="UP001454036">
    <property type="component" value="Unassembled WGS sequence"/>
</dbReference>
<name>A0AAV3Q4F0_LITER</name>
<evidence type="ECO:0000313" key="2">
    <source>
        <dbReference type="EMBL" id="GAA0158143.1"/>
    </source>
</evidence>
<protein>
    <submittedName>
        <fullName evidence="2">Uncharacterized protein</fullName>
    </submittedName>
</protein>
<evidence type="ECO:0000313" key="3">
    <source>
        <dbReference type="Proteomes" id="UP001454036"/>
    </source>
</evidence>
<sequence>MLDFTDVAKTRKLTMMRERYSNLTEEEGKKRMQKAKENRAKRKNGTQSSQQSDNPSKNGSKRKRGDQISHQSDIINTTRRRRINWLLKAVSIAYETGSKDVYNNQI</sequence>
<feature type="compositionally biased region" description="Basic and acidic residues" evidence="1">
    <location>
        <begin position="15"/>
        <end position="38"/>
    </location>
</feature>
<accession>A0AAV3Q4F0</accession>
<proteinExistence type="predicted"/>
<gene>
    <name evidence="2" type="ORF">LIER_15245</name>
</gene>
<keyword evidence="3" id="KW-1185">Reference proteome</keyword>
<dbReference type="AlphaFoldDB" id="A0AAV3Q4F0"/>
<comment type="caution">
    <text evidence="2">The sequence shown here is derived from an EMBL/GenBank/DDBJ whole genome shotgun (WGS) entry which is preliminary data.</text>
</comment>
<evidence type="ECO:0000256" key="1">
    <source>
        <dbReference type="SAM" id="MobiDB-lite"/>
    </source>
</evidence>